<dbReference type="EMBL" id="CP001574">
    <property type="protein sequence ID" value="ACO68752.1"/>
    <property type="molecule type" value="Genomic_DNA"/>
</dbReference>
<keyword evidence="14" id="KW-0067">ATP-binding</keyword>
<dbReference type="Pfam" id="PF01937">
    <property type="entry name" value="ARMT1-like_dom"/>
    <property type="match status" value="1"/>
</dbReference>
<dbReference type="NCBIfam" id="TIGR00555">
    <property type="entry name" value="panK_eukar"/>
    <property type="match status" value="1"/>
</dbReference>
<dbReference type="PANTHER" id="PTHR12280">
    <property type="entry name" value="PANTOTHENATE KINASE"/>
    <property type="match status" value="1"/>
</dbReference>
<dbReference type="STRING" id="296587.C1FDA4"/>
<dbReference type="Gene3D" id="3.30.420.40">
    <property type="match status" value="2"/>
</dbReference>
<dbReference type="Proteomes" id="UP000002009">
    <property type="component" value="Chromosome 1"/>
</dbReference>
<comment type="cofactor">
    <cofactor evidence="2">
        <name>Mn(2+)</name>
        <dbReference type="ChEBI" id="CHEBI:29035"/>
    </cofactor>
</comment>
<evidence type="ECO:0000256" key="15">
    <source>
        <dbReference type="ARBA" id="ARBA00022993"/>
    </source>
</evidence>
<accession>C1FDA4</accession>
<feature type="compositionally biased region" description="Polar residues" evidence="18">
    <location>
        <begin position="39"/>
        <end position="50"/>
    </location>
</feature>
<reference evidence="20 21" key="1">
    <citation type="journal article" date="2009" name="Science">
        <title>Green evolution and dynamic adaptations revealed by genomes of the marine picoeukaryotes Micromonas.</title>
        <authorList>
            <person name="Worden A.Z."/>
            <person name="Lee J.H."/>
            <person name="Mock T."/>
            <person name="Rouze P."/>
            <person name="Simmons M.P."/>
            <person name="Aerts A.L."/>
            <person name="Allen A.E."/>
            <person name="Cuvelier M.L."/>
            <person name="Derelle E."/>
            <person name="Everett M.V."/>
            <person name="Foulon E."/>
            <person name="Grimwood J."/>
            <person name="Gundlach H."/>
            <person name="Henrissat B."/>
            <person name="Napoli C."/>
            <person name="McDonald S.M."/>
            <person name="Parker M.S."/>
            <person name="Rombauts S."/>
            <person name="Salamov A."/>
            <person name="Von Dassow P."/>
            <person name="Badger J.H."/>
            <person name="Coutinho P.M."/>
            <person name="Demir E."/>
            <person name="Dubchak I."/>
            <person name="Gentemann C."/>
            <person name="Eikrem W."/>
            <person name="Gready J.E."/>
            <person name="John U."/>
            <person name="Lanier W."/>
            <person name="Lindquist E.A."/>
            <person name="Lucas S."/>
            <person name="Mayer K.F."/>
            <person name="Moreau H."/>
            <person name="Not F."/>
            <person name="Otillar R."/>
            <person name="Panaud O."/>
            <person name="Pangilinan J."/>
            <person name="Paulsen I."/>
            <person name="Piegu B."/>
            <person name="Poliakov A."/>
            <person name="Robbens S."/>
            <person name="Schmutz J."/>
            <person name="Toulza E."/>
            <person name="Wyss T."/>
            <person name="Zelensky A."/>
            <person name="Zhou K."/>
            <person name="Armbrust E.V."/>
            <person name="Bhattacharya D."/>
            <person name="Goodenough U.W."/>
            <person name="Van de Peer Y."/>
            <person name="Grigoriev I.V."/>
        </authorList>
    </citation>
    <scope>NUCLEOTIDE SEQUENCE [LARGE SCALE GENOMIC DNA]</scope>
    <source>
        <strain evidence="21">RCC299 / NOUM17</strain>
    </source>
</reference>
<evidence type="ECO:0000256" key="5">
    <source>
        <dbReference type="ARBA" id="ARBA00005225"/>
    </source>
</evidence>
<evidence type="ECO:0000256" key="9">
    <source>
        <dbReference type="ARBA" id="ARBA00022679"/>
    </source>
</evidence>
<evidence type="ECO:0000256" key="14">
    <source>
        <dbReference type="ARBA" id="ARBA00022840"/>
    </source>
</evidence>
<dbReference type="GO" id="GO:0015937">
    <property type="term" value="P:coenzyme A biosynthetic process"/>
    <property type="evidence" value="ECO:0007669"/>
    <property type="project" value="UniProtKB-KW"/>
</dbReference>
<evidence type="ECO:0000256" key="3">
    <source>
        <dbReference type="ARBA" id="ARBA00001967"/>
    </source>
</evidence>
<dbReference type="KEGG" id="mis:MICPUN_113383"/>
<dbReference type="InterPro" id="IPR035073">
    <property type="entry name" value="At2g17340_3_helix_bundle"/>
</dbReference>
<dbReference type="InterPro" id="IPR004567">
    <property type="entry name" value="Type_II_PanK"/>
</dbReference>
<dbReference type="InterPro" id="IPR043129">
    <property type="entry name" value="ATPase_NBD"/>
</dbReference>
<evidence type="ECO:0000256" key="11">
    <source>
        <dbReference type="ARBA" id="ARBA00022741"/>
    </source>
</evidence>
<comment type="cofactor">
    <cofactor evidence="3">
        <name>Ni(2+)</name>
        <dbReference type="ChEBI" id="CHEBI:49786"/>
    </cofactor>
</comment>
<evidence type="ECO:0000256" key="2">
    <source>
        <dbReference type="ARBA" id="ARBA00001936"/>
    </source>
</evidence>
<protein>
    <recommendedName>
        <fullName evidence="6">pantothenate kinase</fullName>
        <ecNumber evidence="6">2.7.1.33</ecNumber>
    </recommendedName>
</protein>
<evidence type="ECO:0000256" key="12">
    <source>
        <dbReference type="ARBA" id="ARBA00022777"/>
    </source>
</evidence>
<dbReference type="CDD" id="cd24123">
    <property type="entry name" value="ASKHA_NBD_PanK-II_Pank4"/>
    <property type="match status" value="1"/>
</dbReference>
<name>C1FDA4_MICCC</name>
<keyword evidence="7" id="KW-0963">Cytoplasm</keyword>
<sequence>MQLVGAPPETAHLTATVPAISKPRSKNVLDLTDAAISTGEASQPESSGEHASQAKREAVPSITLPRQSSDVRHFAMDMGGSLVKLVYFSPDAEDEAADSLRPSFIGGGRLHFRKFEASKIEQCVRFIEQKRLHLGAEGGKAVVKATGGGAFKNSELFLDQFGIQLQKEDEMKCAVAGANFLLQAIRDEAFTFTEGRKNYVAHKDGSHDDDLFPYLLVNIGSGVSIIKVDTDGFERVGGTNIGGGTFWGLCRLLTGMRDFDQMLACSAIGDNSKVDMLVGDIYGGRDYAKVGLSSTTIASSFGRVVMDGGSLTDYNKADITLSLLRMISYNISHIATMTAVKHDLKRIYFGGYFIRGHAYTMNTISFAVDYWSKGNLRAMFLRHEGFLGALGAFLQDGQAQALKTSPLQGAWIEKFIKCSMPMSSDERLEAKMRDKAGNACNLWGPGESLSISSSRTDLRKHPGVGRAQSFLETGPTKADVNTTSINIFLENHDQGPFCDLLVDDQSGLESSVLDYGSNQLLSKAGLQVGVLHLVPTLQLFPLLKVPERYEPNVIDILEFREEREYWLDTLQKLNPGLLEKAVASECAFQGTGKVSCSDTHKRAKAFCLAFSTHLDRLRDEPAAYGRIGLSELLEMREECLRAFGFKDVYSAIKQQENAAALAVLPDLLADLDVLHEEERVLALIEGVLAGNIFDWGSQSCVDLYKNGTILEIYKNVRSSIARPWAVDCFDDFREALLGIDQQRTTSLVGEKQQQQDVSSVYHSRYKKALVFCDNSGADVVLGIIPFARELLRQGTDVCLVANSLPAINDVTADEMRDVLRRAAHMCEIVSSAIARGHGKESGNISNDVGKLTVCASGSGSPCLDFRRVSHDLCEATRGVDLIVLEGMGRAVHTNWKAKFCCDTLKLAMIKNSRLAKSLFQGKIYDCVCMFEPRMCDDDGE</sequence>
<dbReference type="GO" id="GO:0005634">
    <property type="term" value="C:nucleus"/>
    <property type="evidence" value="ECO:0007669"/>
    <property type="project" value="TreeGrafter"/>
</dbReference>
<dbReference type="SUPFAM" id="SSF53067">
    <property type="entry name" value="Actin-like ATPase domain"/>
    <property type="match status" value="2"/>
</dbReference>
<dbReference type="FunFam" id="3.30.420.40:FF:000025">
    <property type="entry name" value="pantothenate kinase 2, mitochondrial"/>
    <property type="match status" value="1"/>
</dbReference>
<evidence type="ECO:0000256" key="10">
    <source>
        <dbReference type="ARBA" id="ARBA00022723"/>
    </source>
</evidence>
<dbReference type="eggNOG" id="KOG2201">
    <property type="taxonomic scope" value="Eukaryota"/>
</dbReference>
<dbReference type="AlphaFoldDB" id="C1FDA4"/>
<evidence type="ECO:0000256" key="6">
    <source>
        <dbReference type="ARBA" id="ARBA00012102"/>
    </source>
</evidence>
<evidence type="ECO:0000256" key="13">
    <source>
        <dbReference type="ARBA" id="ARBA00022801"/>
    </source>
</evidence>
<keyword evidence="13" id="KW-0378">Hydrolase</keyword>
<keyword evidence="10" id="KW-0479">Metal-binding</keyword>
<dbReference type="RefSeq" id="XP_002507494.1">
    <property type="nucleotide sequence ID" value="XM_002507448.1"/>
</dbReference>
<proteinExistence type="inferred from homology"/>
<keyword evidence="8" id="KW-0533">Nickel</keyword>
<gene>
    <name evidence="20" type="primary">PANK</name>
    <name evidence="20" type="ORF">MICPUN_113383</name>
</gene>
<evidence type="ECO:0000256" key="18">
    <source>
        <dbReference type="SAM" id="MobiDB-lite"/>
    </source>
</evidence>
<keyword evidence="15" id="KW-0173">Coenzyme A biosynthesis</keyword>
<dbReference type="Gene3D" id="3.40.50.10880">
    <property type="entry name" value="Uncharacterised protein PF01937, DUF89, domain 3"/>
    <property type="match status" value="1"/>
</dbReference>
<comment type="catalytic activity">
    <reaction evidence="1">
        <text>(R)-pantothenate + ATP = (R)-4'-phosphopantothenate + ADP + H(+)</text>
        <dbReference type="Rhea" id="RHEA:16373"/>
        <dbReference type="ChEBI" id="CHEBI:10986"/>
        <dbReference type="ChEBI" id="CHEBI:15378"/>
        <dbReference type="ChEBI" id="CHEBI:29032"/>
        <dbReference type="ChEBI" id="CHEBI:30616"/>
        <dbReference type="ChEBI" id="CHEBI:456216"/>
        <dbReference type="EC" id="2.7.1.33"/>
    </reaction>
</comment>
<evidence type="ECO:0000259" key="19">
    <source>
        <dbReference type="Pfam" id="PF01937"/>
    </source>
</evidence>
<dbReference type="InterPro" id="IPR036075">
    <property type="entry name" value="ARMT-1-like_metal-bd_sf"/>
</dbReference>
<keyword evidence="16" id="KW-0464">Manganese</keyword>
<keyword evidence="9" id="KW-0808">Transferase</keyword>
<comment type="subcellular location">
    <subcellularLocation>
        <location evidence="4">Cytoplasm</location>
    </subcellularLocation>
</comment>
<dbReference type="PANTHER" id="PTHR12280:SF20">
    <property type="entry name" value="4'-PHOSPHOPANTETHEINE PHOSPHATASE"/>
    <property type="match status" value="1"/>
</dbReference>
<dbReference type="InterPro" id="IPR002791">
    <property type="entry name" value="ARMT1-like_metal-bd"/>
</dbReference>
<dbReference type="Gene3D" id="1.20.1700.10">
    <property type="entry name" value="AF1104-like"/>
    <property type="match status" value="1"/>
</dbReference>
<feature type="region of interest" description="Disordered" evidence="18">
    <location>
        <begin position="38"/>
        <end position="63"/>
    </location>
</feature>
<keyword evidence="12 20" id="KW-0418">Kinase</keyword>
<organism evidence="20 21">
    <name type="scientific">Micromonas commoda (strain RCC299 / NOUM17 / CCMP2709)</name>
    <name type="common">Picoplanktonic green alga</name>
    <dbReference type="NCBI Taxonomy" id="296587"/>
    <lineage>
        <taxon>Eukaryota</taxon>
        <taxon>Viridiplantae</taxon>
        <taxon>Chlorophyta</taxon>
        <taxon>Mamiellophyceae</taxon>
        <taxon>Mamiellales</taxon>
        <taxon>Mamiellaceae</taxon>
        <taxon>Micromonas</taxon>
    </lineage>
</organism>
<evidence type="ECO:0000256" key="4">
    <source>
        <dbReference type="ARBA" id="ARBA00004496"/>
    </source>
</evidence>
<dbReference type="FunCoup" id="C1FDA4">
    <property type="interactions" value="1246"/>
</dbReference>
<dbReference type="EC" id="2.7.1.33" evidence="6"/>
<dbReference type="GO" id="GO:0005524">
    <property type="term" value="F:ATP binding"/>
    <property type="evidence" value="ECO:0007669"/>
    <property type="project" value="UniProtKB-KW"/>
</dbReference>
<dbReference type="GO" id="GO:0016787">
    <property type="term" value="F:hydrolase activity"/>
    <property type="evidence" value="ECO:0007669"/>
    <property type="project" value="UniProtKB-KW"/>
</dbReference>
<evidence type="ECO:0000313" key="21">
    <source>
        <dbReference type="Proteomes" id="UP000002009"/>
    </source>
</evidence>
<dbReference type="InParanoid" id="C1FDA4"/>
<dbReference type="GO" id="GO:0005829">
    <property type="term" value="C:cytosol"/>
    <property type="evidence" value="ECO:0007669"/>
    <property type="project" value="TreeGrafter"/>
</dbReference>
<dbReference type="OMA" id="LNEYKYW"/>
<feature type="domain" description="Damage-control phosphatase ARMT1-like metal-binding" evidence="19">
    <location>
        <begin position="629"/>
        <end position="918"/>
    </location>
</feature>
<evidence type="ECO:0000256" key="8">
    <source>
        <dbReference type="ARBA" id="ARBA00022596"/>
    </source>
</evidence>
<dbReference type="GeneID" id="8250035"/>
<keyword evidence="11" id="KW-0547">Nucleotide-binding</keyword>
<dbReference type="Gene3D" id="6.10.10.60">
    <property type="match status" value="1"/>
</dbReference>
<evidence type="ECO:0000256" key="7">
    <source>
        <dbReference type="ARBA" id="ARBA00022490"/>
    </source>
</evidence>
<dbReference type="Pfam" id="PF03630">
    <property type="entry name" value="Fumble"/>
    <property type="match status" value="1"/>
</dbReference>
<dbReference type="eggNOG" id="KOG4584">
    <property type="taxonomic scope" value="Eukaryota"/>
</dbReference>
<dbReference type="GO" id="GO:0004594">
    <property type="term" value="F:pantothenate kinase activity"/>
    <property type="evidence" value="ECO:0007669"/>
    <property type="project" value="UniProtKB-EC"/>
</dbReference>
<evidence type="ECO:0000256" key="17">
    <source>
        <dbReference type="ARBA" id="ARBA00060870"/>
    </source>
</evidence>
<dbReference type="GO" id="GO:0046872">
    <property type="term" value="F:metal ion binding"/>
    <property type="evidence" value="ECO:0007669"/>
    <property type="project" value="UniProtKB-KW"/>
</dbReference>
<dbReference type="SUPFAM" id="SSF111321">
    <property type="entry name" value="AF1104-like"/>
    <property type="match status" value="1"/>
</dbReference>
<comment type="pathway">
    <text evidence="5">Cofactor biosynthesis; coenzyme A biosynthesis; CoA from (R)-pantothenate: step 1/5.</text>
</comment>
<comment type="similarity">
    <text evidence="17">Belongs to the type II pantothenate kinase family.</text>
</comment>
<dbReference type="OrthoDB" id="498611at2759"/>
<evidence type="ECO:0000313" key="20">
    <source>
        <dbReference type="EMBL" id="ACO68752.1"/>
    </source>
</evidence>
<evidence type="ECO:0000256" key="1">
    <source>
        <dbReference type="ARBA" id="ARBA00001206"/>
    </source>
</evidence>
<keyword evidence="21" id="KW-1185">Reference proteome</keyword>
<evidence type="ECO:0000256" key="16">
    <source>
        <dbReference type="ARBA" id="ARBA00023211"/>
    </source>
</evidence>